<proteinExistence type="predicted"/>
<dbReference type="EMBL" id="SMOL01000553">
    <property type="protein sequence ID" value="KAB2607921.1"/>
    <property type="molecule type" value="Genomic_DNA"/>
</dbReference>
<accession>A0A5N5G2A1</accession>
<dbReference type="AlphaFoldDB" id="A0A5N5G2A1"/>
<keyword evidence="2" id="KW-1185">Reference proteome</keyword>
<comment type="caution">
    <text evidence="1">The sequence shown here is derived from an EMBL/GenBank/DDBJ whole genome shotgun (WGS) entry which is preliminary data.</text>
</comment>
<dbReference type="Proteomes" id="UP000327157">
    <property type="component" value="Chromosome 14"/>
</dbReference>
<sequence length="92" mass="10053">MVMASSATSNLFKTISMADACLTSDWVQEDNALITDGAEGSEEEGVFEESEEELNVEPSEEVKVFAGNLAFGVDNQKLAELFERLELSMLLT</sequence>
<reference evidence="1 2" key="3">
    <citation type="submission" date="2019-11" db="EMBL/GenBank/DDBJ databases">
        <title>A de novo genome assembly of a pear dwarfing rootstock.</title>
        <authorList>
            <person name="Wang F."/>
            <person name="Wang J."/>
            <person name="Li S."/>
            <person name="Zhang Y."/>
            <person name="Fang M."/>
            <person name="Ma L."/>
            <person name="Zhao Y."/>
            <person name="Jiang S."/>
        </authorList>
    </citation>
    <scope>NUCLEOTIDE SEQUENCE [LARGE SCALE GENOMIC DNA]</scope>
    <source>
        <strain evidence="1">S2</strain>
        <tissue evidence="1">Leaf</tissue>
    </source>
</reference>
<name>A0A5N5G2A1_9ROSA</name>
<protein>
    <submittedName>
        <fullName evidence="1">28 kDa ribonucleoprotein</fullName>
    </submittedName>
</protein>
<evidence type="ECO:0000313" key="1">
    <source>
        <dbReference type="EMBL" id="KAB2607921.1"/>
    </source>
</evidence>
<evidence type="ECO:0000313" key="2">
    <source>
        <dbReference type="Proteomes" id="UP000327157"/>
    </source>
</evidence>
<gene>
    <name evidence="1" type="ORF">D8674_011089</name>
</gene>
<dbReference type="GO" id="GO:1990904">
    <property type="term" value="C:ribonucleoprotein complex"/>
    <property type="evidence" value="ECO:0007669"/>
    <property type="project" value="UniProtKB-KW"/>
</dbReference>
<keyword evidence="1" id="KW-0687">Ribonucleoprotein</keyword>
<organism evidence="1 2">
    <name type="scientific">Pyrus ussuriensis x Pyrus communis</name>
    <dbReference type="NCBI Taxonomy" id="2448454"/>
    <lineage>
        <taxon>Eukaryota</taxon>
        <taxon>Viridiplantae</taxon>
        <taxon>Streptophyta</taxon>
        <taxon>Embryophyta</taxon>
        <taxon>Tracheophyta</taxon>
        <taxon>Spermatophyta</taxon>
        <taxon>Magnoliopsida</taxon>
        <taxon>eudicotyledons</taxon>
        <taxon>Gunneridae</taxon>
        <taxon>Pentapetalae</taxon>
        <taxon>rosids</taxon>
        <taxon>fabids</taxon>
        <taxon>Rosales</taxon>
        <taxon>Rosaceae</taxon>
        <taxon>Amygdaloideae</taxon>
        <taxon>Maleae</taxon>
        <taxon>Pyrus</taxon>
    </lineage>
</organism>
<reference evidence="1 2" key="1">
    <citation type="submission" date="2019-09" db="EMBL/GenBank/DDBJ databases">
        <authorList>
            <person name="Ou C."/>
        </authorList>
    </citation>
    <scope>NUCLEOTIDE SEQUENCE [LARGE SCALE GENOMIC DNA]</scope>
    <source>
        <strain evidence="1">S2</strain>
        <tissue evidence="1">Leaf</tissue>
    </source>
</reference>
<reference evidence="2" key="2">
    <citation type="submission" date="2019-10" db="EMBL/GenBank/DDBJ databases">
        <title>A de novo genome assembly of a pear dwarfing rootstock.</title>
        <authorList>
            <person name="Wang F."/>
            <person name="Wang J."/>
            <person name="Li S."/>
            <person name="Zhang Y."/>
            <person name="Fang M."/>
            <person name="Ma L."/>
            <person name="Zhao Y."/>
            <person name="Jiang S."/>
        </authorList>
    </citation>
    <scope>NUCLEOTIDE SEQUENCE [LARGE SCALE GENOMIC DNA]</scope>
</reference>